<keyword evidence="9" id="KW-1185">Reference proteome</keyword>
<dbReference type="EMBL" id="HG994580">
    <property type="protein sequence ID" value="CAF2757828.1"/>
    <property type="molecule type" value="Genomic_DNA"/>
</dbReference>
<accession>A0A7R8GZ22</accession>
<feature type="domain" description="UPAR/Ly6" evidence="6">
    <location>
        <begin position="130"/>
        <end position="212"/>
    </location>
</feature>
<dbReference type="AlphaFoldDB" id="A0A7R8GZ22"/>
<dbReference type="InterPro" id="IPR016054">
    <property type="entry name" value="LY6_UPA_recep-like"/>
</dbReference>
<evidence type="ECO:0000256" key="4">
    <source>
        <dbReference type="ARBA" id="ARBA00023136"/>
    </source>
</evidence>
<dbReference type="InterPro" id="IPR035076">
    <property type="entry name" value="Toxin/TOLIP"/>
</dbReference>
<gene>
    <name evidence="8" type="ORF">LSAA_1049</name>
</gene>
<dbReference type="InterPro" id="IPR018363">
    <property type="entry name" value="CD59_antigen_CS"/>
</dbReference>
<evidence type="ECO:0000256" key="1">
    <source>
        <dbReference type="ARBA" id="ARBA00004236"/>
    </source>
</evidence>
<evidence type="ECO:0000313" key="8">
    <source>
        <dbReference type="EMBL" id="CAF2757828.1"/>
    </source>
</evidence>
<evidence type="ECO:0000313" key="9">
    <source>
        <dbReference type="Proteomes" id="UP000675881"/>
    </source>
</evidence>
<keyword evidence="5" id="KW-0325">Glycoprotein</keyword>
<keyword evidence="3" id="KW-0732">Signal</keyword>
<evidence type="ECO:0000259" key="6">
    <source>
        <dbReference type="Pfam" id="PF00021"/>
    </source>
</evidence>
<dbReference type="SUPFAM" id="SSF57302">
    <property type="entry name" value="Snake toxin-like"/>
    <property type="match status" value="1"/>
</dbReference>
<keyword evidence="2" id="KW-1003">Cell membrane</keyword>
<feature type="domain" description="Snake toxin/toxin-like" evidence="7">
    <location>
        <begin position="21"/>
        <end position="72"/>
    </location>
</feature>
<comment type="subcellular location">
    <subcellularLocation>
        <location evidence="1">Cell membrane</location>
    </subcellularLocation>
</comment>
<evidence type="ECO:0000256" key="5">
    <source>
        <dbReference type="ARBA" id="ARBA00023180"/>
    </source>
</evidence>
<protein>
    <submittedName>
        <fullName evidence="8">(salmon louse) hypothetical protein</fullName>
    </submittedName>
</protein>
<evidence type="ECO:0000259" key="7">
    <source>
        <dbReference type="Pfam" id="PF00087"/>
    </source>
</evidence>
<keyword evidence="4" id="KW-0472">Membrane</keyword>
<sequence>MFKLFLLFCALVAIPMSDAVQCFSCTGVESEKQCRNSIDCGSDVVSCKKELYYKNGKHLISKGCHSIDYEKNDECINSRFTDGPNKGDFERCLCTGDKLICTVFEHDQIFFAIYAIGLVLVFHNLSQVDGIKCKTCTKASKLEDCNEELTCPANIASCLKFTHFLDGKMKINKGCGIVEFEEGDYCMESKITAGSQKGPKTVCMCTGENCNSSFLNCQNRSTFSTKFHDWSPLFIIWIFQNLVCGLECYTFDESVTFMRESIKKIWKMCGSKYANANDL</sequence>
<organism evidence="8 9">
    <name type="scientific">Lepeophtheirus salmonis</name>
    <name type="common">Salmon louse</name>
    <name type="synonym">Caligus salmonis</name>
    <dbReference type="NCBI Taxonomy" id="72036"/>
    <lineage>
        <taxon>Eukaryota</taxon>
        <taxon>Metazoa</taxon>
        <taxon>Ecdysozoa</taxon>
        <taxon>Arthropoda</taxon>
        <taxon>Crustacea</taxon>
        <taxon>Multicrustacea</taxon>
        <taxon>Hexanauplia</taxon>
        <taxon>Copepoda</taxon>
        <taxon>Siphonostomatoida</taxon>
        <taxon>Caligidae</taxon>
        <taxon>Lepeophtheirus</taxon>
    </lineage>
</organism>
<dbReference type="Pfam" id="PF00021">
    <property type="entry name" value="UPAR_LY6"/>
    <property type="match status" value="1"/>
</dbReference>
<reference evidence="8" key="1">
    <citation type="submission" date="2021-02" db="EMBL/GenBank/DDBJ databases">
        <authorList>
            <person name="Bekaert M."/>
        </authorList>
    </citation>
    <scope>NUCLEOTIDE SEQUENCE</scope>
    <source>
        <strain evidence="8">IoA-00</strain>
    </source>
</reference>
<dbReference type="Pfam" id="PF00087">
    <property type="entry name" value="Toxin_TOLIP"/>
    <property type="match status" value="1"/>
</dbReference>
<name>A0A7R8GZ22_LEPSM</name>
<dbReference type="PROSITE" id="PS00983">
    <property type="entry name" value="LY6_UPAR"/>
    <property type="match status" value="1"/>
</dbReference>
<proteinExistence type="predicted"/>
<dbReference type="Proteomes" id="UP000675881">
    <property type="component" value="Chromosome 1"/>
</dbReference>
<evidence type="ECO:0000256" key="3">
    <source>
        <dbReference type="ARBA" id="ARBA00022729"/>
    </source>
</evidence>
<dbReference type="GO" id="GO:0005886">
    <property type="term" value="C:plasma membrane"/>
    <property type="evidence" value="ECO:0007669"/>
    <property type="project" value="UniProtKB-SubCell"/>
</dbReference>
<dbReference type="InterPro" id="IPR045860">
    <property type="entry name" value="Snake_toxin-like_sf"/>
</dbReference>
<evidence type="ECO:0000256" key="2">
    <source>
        <dbReference type="ARBA" id="ARBA00022475"/>
    </source>
</evidence>